<evidence type="ECO:0008006" key="4">
    <source>
        <dbReference type="Google" id="ProtNLM"/>
    </source>
</evidence>
<keyword evidence="1" id="KW-1133">Transmembrane helix</keyword>
<evidence type="ECO:0000256" key="1">
    <source>
        <dbReference type="SAM" id="Phobius"/>
    </source>
</evidence>
<evidence type="ECO:0000313" key="2">
    <source>
        <dbReference type="EMBL" id="GER90523.1"/>
    </source>
</evidence>
<organism evidence="2 3">
    <name type="scientific">Dictyobacter vulcani</name>
    <dbReference type="NCBI Taxonomy" id="2607529"/>
    <lineage>
        <taxon>Bacteria</taxon>
        <taxon>Bacillati</taxon>
        <taxon>Chloroflexota</taxon>
        <taxon>Ktedonobacteria</taxon>
        <taxon>Ktedonobacterales</taxon>
        <taxon>Dictyobacteraceae</taxon>
        <taxon>Dictyobacter</taxon>
    </lineage>
</organism>
<feature type="transmembrane region" description="Helical" evidence="1">
    <location>
        <begin position="7"/>
        <end position="24"/>
    </location>
</feature>
<keyword evidence="1" id="KW-0472">Membrane</keyword>
<evidence type="ECO:0000313" key="3">
    <source>
        <dbReference type="Proteomes" id="UP000326912"/>
    </source>
</evidence>
<keyword evidence="3" id="KW-1185">Reference proteome</keyword>
<sequence length="53" mass="5711">MLTLPILIRDLVLFLSIALVTNLVTRKLAIPYTLGLVIVGLVIGLLGLTPEAR</sequence>
<accession>A0A5J4KS79</accession>
<feature type="transmembrane region" description="Helical" evidence="1">
    <location>
        <begin position="30"/>
        <end position="48"/>
    </location>
</feature>
<dbReference type="Proteomes" id="UP000326912">
    <property type="component" value="Unassembled WGS sequence"/>
</dbReference>
<reference evidence="2 3" key="1">
    <citation type="submission" date="2019-10" db="EMBL/GenBank/DDBJ databases">
        <title>Dictyobacter vulcani sp. nov., within the class Ktedonobacteria, isolated from soil of volcanic Mt. Zao.</title>
        <authorList>
            <person name="Zheng Y."/>
            <person name="Wang C.M."/>
            <person name="Sakai Y."/>
            <person name="Abe K."/>
            <person name="Yokota A."/>
            <person name="Yabe S."/>
        </authorList>
    </citation>
    <scope>NUCLEOTIDE SEQUENCE [LARGE SCALE GENOMIC DNA]</scope>
    <source>
        <strain evidence="2 3">W12</strain>
    </source>
</reference>
<dbReference type="AlphaFoldDB" id="A0A5J4KS79"/>
<comment type="caution">
    <text evidence="2">The sequence shown here is derived from an EMBL/GenBank/DDBJ whole genome shotgun (WGS) entry which is preliminary data.</text>
</comment>
<protein>
    <recommendedName>
        <fullName evidence="4">Cation/H+ exchanger domain-containing protein</fullName>
    </recommendedName>
</protein>
<keyword evidence="1" id="KW-0812">Transmembrane</keyword>
<gene>
    <name evidence="2" type="ORF">KDW_46850</name>
</gene>
<dbReference type="EMBL" id="BKZW01000002">
    <property type="protein sequence ID" value="GER90523.1"/>
    <property type="molecule type" value="Genomic_DNA"/>
</dbReference>
<proteinExistence type="predicted"/>
<name>A0A5J4KS79_9CHLR</name>
<dbReference type="RefSeq" id="WP_162005532.1">
    <property type="nucleotide sequence ID" value="NZ_BKZW01000002.1"/>
</dbReference>